<dbReference type="InterPro" id="IPR036047">
    <property type="entry name" value="F-box-like_dom_sf"/>
</dbReference>
<evidence type="ECO:0000313" key="1">
    <source>
        <dbReference type="EMBL" id="KLJ13265.1"/>
    </source>
</evidence>
<protein>
    <recommendedName>
        <fullName evidence="3">F-box domain-containing protein</fullName>
    </recommendedName>
</protein>
<dbReference type="OrthoDB" id="4182504at2759"/>
<proteinExistence type="predicted"/>
<sequence>MLGKEGVDDVFKLLNFDCVAIIFRNLSPIDIIRCGQASRTLREWSLWFMSSDGLRRRHFPYFTDEDSLGNDTLSPIERYTRFTQIQGSFRKGKPSSVVKFVAAKALKTRGNYSAWIFGSWVCYHQLRNRPGDKFCCQIQPLRKFPLPVFPPSRRYAPYAPHFIDVNAEGYLFVRVGIEEWCSRRIKSNHDMIFSPEHTKLLWHHYRALHGLPELQPLHIGRQRVYYVTMFSKPELIAYDIRTGRQLYRSTLPEKVNNKSHYPQFYLIFDMDSEFLAYVSRDLSLSSQFIYVVLVSGADGRVSQEIEVSDVSWTLEFKEQPDLTAFALERRKQSIANAKYDLIIFEKYALQPDGLFAMTSRHSFLLDIIASPDRTFIYVDPFRLLAFAMIDATSDFTIPRVLEPRKLSDTNILSEVEAALREKGPDERIDNWFTLSASSYITLPPKAAGSKTRRPLKVRGIDTHLASKVSFWGERGILFHVSCFRPGNSDARYALDFTPNTYQHEKRGESS</sequence>
<organism evidence="1 2">
    <name type="scientific">Blastomyces silverae</name>
    <dbReference type="NCBI Taxonomy" id="2060906"/>
    <lineage>
        <taxon>Eukaryota</taxon>
        <taxon>Fungi</taxon>
        <taxon>Dikarya</taxon>
        <taxon>Ascomycota</taxon>
        <taxon>Pezizomycotina</taxon>
        <taxon>Eurotiomycetes</taxon>
        <taxon>Eurotiomycetidae</taxon>
        <taxon>Onygenales</taxon>
        <taxon>Ajellomycetaceae</taxon>
        <taxon>Blastomyces</taxon>
    </lineage>
</organism>
<evidence type="ECO:0008006" key="3">
    <source>
        <dbReference type="Google" id="ProtNLM"/>
    </source>
</evidence>
<reference evidence="2" key="1">
    <citation type="journal article" date="2015" name="PLoS Genet.">
        <title>The dynamic genome and transcriptome of the human fungal pathogen Blastomyces and close relative Emmonsia.</title>
        <authorList>
            <person name="Munoz J.F."/>
            <person name="Gauthier G.M."/>
            <person name="Desjardins C.A."/>
            <person name="Gallo J.E."/>
            <person name="Holder J."/>
            <person name="Sullivan T.D."/>
            <person name="Marty A.J."/>
            <person name="Carmen J.C."/>
            <person name="Chen Z."/>
            <person name="Ding L."/>
            <person name="Gujja S."/>
            <person name="Magrini V."/>
            <person name="Misas E."/>
            <person name="Mitreva M."/>
            <person name="Priest M."/>
            <person name="Saif S."/>
            <person name="Whiston E.A."/>
            <person name="Young S."/>
            <person name="Zeng Q."/>
            <person name="Goldman W.E."/>
            <person name="Mardis E.R."/>
            <person name="Taylor J.W."/>
            <person name="McEwen J.G."/>
            <person name="Clay O.K."/>
            <person name="Klein B.S."/>
            <person name="Cuomo C.A."/>
        </authorList>
    </citation>
    <scope>NUCLEOTIDE SEQUENCE [LARGE SCALE GENOMIC DNA]</scope>
    <source>
        <strain evidence="2">UAMH 139</strain>
    </source>
</reference>
<dbReference type="EMBL" id="LDEV01000422">
    <property type="protein sequence ID" value="KLJ13265.1"/>
    <property type="molecule type" value="Genomic_DNA"/>
</dbReference>
<dbReference type="SUPFAM" id="SSF81383">
    <property type="entry name" value="F-box domain"/>
    <property type="match status" value="1"/>
</dbReference>
<keyword evidence="2" id="KW-1185">Reference proteome</keyword>
<gene>
    <name evidence="1" type="ORF">EMPG_11787</name>
</gene>
<dbReference type="AlphaFoldDB" id="A0A0H1BPH9"/>
<dbReference type="Proteomes" id="UP000053573">
    <property type="component" value="Unassembled WGS sequence"/>
</dbReference>
<name>A0A0H1BPH9_9EURO</name>
<evidence type="ECO:0000313" key="2">
    <source>
        <dbReference type="Proteomes" id="UP000053573"/>
    </source>
</evidence>
<comment type="caution">
    <text evidence="1">The sequence shown here is derived from an EMBL/GenBank/DDBJ whole genome shotgun (WGS) entry which is preliminary data.</text>
</comment>
<accession>A0A0H1BPH9</accession>